<dbReference type="InterPro" id="IPR047658">
    <property type="entry name" value="IS4-like_transpos"/>
</dbReference>
<dbReference type="NCBIfam" id="NF033591">
    <property type="entry name" value="transpos_IS4_2"/>
    <property type="match status" value="1"/>
</dbReference>
<evidence type="ECO:0000313" key="3">
    <source>
        <dbReference type="Proteomes" id="UP000715781"/>
    </source>
</evidence>
<reference evidence="2" key="1">
    <citation type="submission" date="2021-05" db="EMBL/GenBank/DDBJ databases">
        <authorList>
            <person name="Pietrasiak N."/>
            <person name="Ward R."/>
            <person name="Stajich J.E."/>
            <person name="Kurbessoian T."/>
        </authorList>
    </citation>
    <scope>NUCLEOTIDE SEQUENCE</scope>
    <source>
        <strain evidence="2">JT2-VF2</strain>
    </source>
</reference>
<organism evidence="2 3">
    <name type="scientific">Mojavia pulchra JT2-VF2</name>
    <dbReference type="NCBI Taxonomy" id="287848"/>
    <lineage>
        <taxon>Bacteria</taxon>
        <taxon>Bacillati</taxon>
        <taxon>Cyanobacteriota</taxon>
        <taxon>Cyanophyceae</taxon>
        <taxon>Nostocales</taxon>
        <taxon>Nostocaceae</taxon>
    </lineage>
</organism>
<dbReference type="SUPFAM" id="SSF53098">
    <property type="entry name" value="Ribonuclease H-like"/>
    <property type="match status" value="1"/>
</dbReference>
<sequence length="398" mass="47016">MLASFYQTFLEKYLNKAQLITLKMLVWLLQTQKQVRIERLAATLPLPIQQNSRRRHIQRFLTLNALSVVLLWFPIIEAIINQHFKVESQLIIAMDRTQWRENNVLMVSVIYQKRACPIYWCLLEKDGSSNLEEQQKVLRPVIRLLKKYKLAIIGDREFHSIELGSWLHKQNIGFVLRQKKDTTFREKWQKFQPLSNIEIYPGVRQFYTNVKVTQRRGFGRFNLAVYWKRKYRGKQEKSAWYLLTNLPDLNTALNIYAQRFGIEAMFKDCKTGGYNLESSQASPDRLVRLIFLIALAMTSAWLHGQRTKFQKLDSYICRQEEKNRTEKRHSNFWIGLYGESALREGFPPQATANPKGFNWIEALHGCQAWVEEMVGSIRNKQAYYQRGLRAMKLIQQSL</sequence>
<dbReference type="PANTHER" id="PTHR37319:SF1">
    <property type="entry name" value="TRANSPOSASE TN5 DIMERISATION DOMAIN-CONTAINING PROTEIN"/>
    <property type="match status" value="1"/>
</dbReference>
<name>A0A951Q324_9NOST</name>
<dbReference type="GO" id="GO:0004803">
    <property type="term" value="F:transposase activity"/>
    <property type="evidence" value="ECO:0007669"/>
    <property type="project" value="InterPro"/>
</dbReference>
<dbReference type="GO" id="GO:0003677">
    <property type="term" value="F:DNA binding"/>
    <property type="evidence" value="ECO:0007669"/>
    <property type="project" value="InterPro"/>
</dbReference>
<dbReference type="GO" id="GO:0006313">
    <property type="term" value="P:DNA transposition"/>
    <property type="evidence" value="ECO:0007669"/>
    <property type="project" value="InterPro"/>
</dbReference>
<reference evidence="2" key="2">
    <citation type="journal article" date="2022" name="Microbiol. Resour. Announc.">
        <title>Metagenome Sequencing to Explore Phylogenomics of Terrestrial Cyanobacteria.</title>
        <authorList>
            <person name="Ward R.D."/>
            <person name="Stajich J.E."/>
            <person name="Johansen J.R."/>
            <person name="Huntemann M."/>
            <person name="Clum A."/>
            <person name="Foster B."/>
            <person name="Foster B."/>
            <person name="Roux S."/>
            <person name="Palaniappan K."/>
            <person name="Varghese N."/>
            <person name="Mukherjee S."/>
            <person name="Reddy T.B.K."/>
            <person name="Daum C."/>
            <person name="Copeland A."/>
            <person name="Chen I.A."/>
            <person name="Ivanova N.N."/>
            <person name="Kyrpides N.C."/>
            <person name="Shapiro N."/>
            <person name="Eloe-Fadrosh E.A."/>
            <person name="Pietrasiak N."/>
        </authorList>
    </citation>
    <scope>NUCLEOTIDE SEQUENCE</scope>
    <source>
        <strain evidence="2">JT2-VF2</strain>
    </source>
</reference>
<protein>
    <submittedName>
        <fullName evidence="2">IS4 family transposase</fullName>
    </submittedName>
</protein>
<accession>A0A951Q324</accession>
<dbReference type="AlphaFoldDB" id="A0A951Q324"/>
<gene>
    <name evidence="2" type="ORF">KME32_28005</name>
</gene>
<evidence type="ECO:0000313" key="2">
    <source>
        <dbReference type="EMBL" id="MBW4564899.1"/>
    </source>
</evidence>
<feature type="domain" description="Transposase IS4-like" evidence="1">
    <location>
        <begin position="135"/>
        <end position="297"/>
    </location>
</feature>
<dbReference type="InterPro" id="IPR012337">
    <property type="entry name" value="RNaseH-like_sf"/>
</dbReference>
<evidence type="ECO:0000259" key="1">
    <source>
        <dbReference type="Pfam" id="PF01609"/>
    </source>
</evidence>
<proteinExistence type="predicted"/>
<dbReference type="Pfam" id="PF01609">
    <property type="entry name" value="DDE_Tnp_1"/>
    <property type="match status" value="1"/>
</dbReference>
<dbReference type="InterPro" id="IPR002559">
    <property type="entry name" value="Transposase_11"/>
</dbReference>
<comment type="caution">
    <text evidence="2">The sequence shown here is derived from an EMBL/GenBank/DDBJ whole genome shotgun (WGS) entry which is preliminary data.</text>
</comment>
<dbReference type="EMBL" id="JAHHHN010000028">
    <property type="protein sequence ID" value="MBW4564899.1"/>
    <property type="molecule type" value="Genomic_DNA"/>
</dbReference>
<dbReference type="PANTHER" id="PTHR37319">
    <property type="entry name" value="TRANSPOSASE"/>
    <property type="match status" value="1"/>
</dbReference>
<dbReference type="Proteomes" id="UP000715781">
    <property type="component" value="Unassembled WGS sequence"/>
</dbReference>
<dbReference type="Gene3D" id="3.90.350.10">
    <property type="entry name" value="Transposase Inhibitor Protein From Tn5, Chain A, domain 1"/>
    <property type="match status" value="1"/>
</dbReference>
<dbReference type="InterPro" id="IPR047768">
    <property type="entry name" value="Tn5p-like"/>
</dbReference>